<dbReference type="AlphaFoldDB" id="A0A4Q0Y4A8"/>
<evidence type="ECO:0000256" key="4">
    <source>
        <dbReference type="ARBA" id="ARBA00023136"/>
    </source>
</evidence>
<organism evidence="7 8">
    <name type="scientific">Halarcobacter anaerophilus</name>
    <dbReference type="NCBI Taxonomy" id="877500"/>
    <lineage>
        <taxon>Bacteria</taxon>
        <taxon>Pseudomonadati</taxon>
        <taxon>Campylobacterota</taxon>
        <taxon>Epsilonproteobacteria</taxon>
        <taxon>Campylobacterales</taxon>
        <taxon>Arcobacteraceae</taxon>
        <taxon>Halarcobacter</taxon>
    </lineage>
</organism>
<dbReference type="GO" id="GO:1990281">
    <property type="term" value="C:efflux pump complex"/>
    <property type="evidence" value="ECO:0007669"/>
    <property type="project" value="TreeGrafter"/>
</dbReference>
<name>A0A4Q0Y4A8_9BACT</name>
<feature type="signal peptide" evidence="6">
    <location>
        <begin position="1"/>
        <end position="23"/>
    </location>
</feature>
<dbReference type="STRING" id="877500.GCA_000935065_01643"/>
<dbReference type="GO" id="GO:0015562">
    <property type="term" value="F:efflux transmembrane transporter activity"/>
    <property type="evidence" value="ECO:0007669"/>
    <property type="project" value="InterPro"/>
</dbReference>
<dbReference type="InterPro" id="IPR051906">
    <property type="entry name" value="TolC-like"/>
</dbReference>
<keyword evidence="5" id="KW-0998">Cell outer membrane</keyword>
<dbReference type="RefSeq" id="WP_129081992.1">
    <property type="nucleotide sequence ID" value="NZ_CP041070.1"/>
</dbReference>
<evidence type="ECO:0000313" key="8">
    <source>
        <dbReference type="Proteomes" id="UP000290191"/>
    </source>
</evidence>
<dbReference type="OrthoDB" id="5372263at2"/>
<sequence>MHLQKSAKLTLLGLLILPSFLSAQKSEPDEKILSKDRLNIFKYNQEENEQSSSKLKKDWINPINLSYSKDKSDTSNTIKSAISISQPIFKSGGIYSAIKYAGATYKYNTLDIELQKKELIKEATTMLFNLHITTLNIKKSELLLKNANIDVDRKKEQVIHGFLDTSTLDNAILDANEIKNQLADLYYQKEELIYNFSNIASGDYRSFELPILKLVDEKAFLKENLELSKARADVEQQDYYKDMIMSNYLPSLSVEANHTQYHEDKHNDIQNENIYSYGLSLSMPLDVRAYNDVQSQRINYLTKKLNLKNTELEEKNFYRTKLSRLKMLENKKTIAKEDYKLYNSLLEIIIEEKNAEVKTQSDVDTLENSQKIKSIELKIYELEKQIELLDLYAKIS</sequence>
<accession>A0A4Q0Y4A8</accession>
<protein>
    <recommendedName>
        <fullName evidence="9">Transporter</fullName>
    </recommendedName>
</protein>
<dbReference type="GO" id="GO:0015288">
    <property type="term" value="F:porin activity"/>
    <property type="evidence" value="ECO:0007669"/>
    <property type="project" value="TreeGrafter"/>
</dbReference>
<evidence type="ECO:0000256" key="1">
    <source>
        <dbReference type="ARBA" id="ARBA00004442"/>
    </source>
</evidence>
<evidence type="ECO:0008006" key="9">
    <source>
        <dbReference type="Google" id="ProtNLM"/>
    </source>
</evidence>
<gene>
    <name evidence="7" type="ORF">CRV06_07520</name>
</gene>
<keyword evidence="2" id="KW-1134">Transmembrane beta strand</keyword>
<dbReference type="PANTHER" id="PTHR30026">
    <property type="entry name" value="OUTER MEMBRANE PROTEIN TOLC"/>
    <property type="match status" value="1"/>
</dbReference>
<comment type="caution">
    <text evidence="7">The sequence shown here is derived from an EMBL/GenBank/DDBJ whole genome shotgun (WGS) entry which is preliminary data.</text>
</comment>
<evidence type="ECO:0000256" key="2">
    <source>
        <dbReference type="ARBA" id="ARBA00022452"/>
    </source>
</evidence>
<evidence type="ECO:0000256" key="6">
    <source>
        <dbReference type="SAM" id="SignalP"/>
    </source>
</evidence>
<keyword evidence="6" id="KW-0732">Signal</keyword>
<dbReference type="GO" id="GO:0009279">
    <property type="term" value="C:cell outer membrane"/>
    <property type="evidence" value="ECO:0007669"/>
    <property type="project" value="UniProtKB-SubCell"/>
</dbReference>
<reference evidence="7 8" key="1">
    <citation type="submission" date="2017-10" db="EMBL/GenBank/DDBJ databases">
        <title>Genomics of the genus Arcobacter.</title>
        <authorList>
            <person name="Perez-Cataluna A."/>
            <person name="Figueras M.J."/>
        </authorList>
    </citation>
    <scope>NUCLEOTIDE SEQUENCE [LARGE SCALE GENOMIC DNA]</scope>
    <source>
        <strain evidence="7 8">DSM 24636</strain>
    </source>
</reference>
<dbReference type="EMBL" id="PDKO01000005">
    <property type="protein sequence ID" value="RXJ63101.1"/>
    <property type="molecule type" value="Genomic_DNA"/>
</dbReference>
<evidence type="ECO:0000313" key="7">
    <source>
        <dbReference type="EMBL" id="RXJ63101.1"/>
    </source>
</evidence>
<comment type="subcellular location">
    <subcellularLocation>
        <location evidence="1">Cell outer membrane</location>
    </subcellularLocation>
</comment>
<dbReference type="PANTHER" id="PTHR30026:SF20">
    <property type="entry name" value="OUTER MEMBRANE PROTEIN TOLC"/>
    <property type="match status" value="1"/>
</dbReference>
<feature type="chain" id="PRO_5020222183" description="Transporter" evidence="6">
    <location>
        <begin position="24"/>
        <end position="396"/>
    </location>
</feature>
<dbReference type="SUPFAM" id="SSF56954">
    <property type="entry name" value="Outer membrane efflux proteins (OEP)"/>
    <property type="match status" value="1"/>
</dbReference>
<keyword evidence="8" id="KW-1185">Reference proteome</keyword>
<evidence type="ECO:0000256" key="3">
    <source>
        <dbReference type="ARBA" id="ARBA00022692"/>
    </source>
</evidence>
<evidence type="ECO:0000256" key="5">
    <source>
        <dbReference type="ARBA" id="ARBA00023237"/>
    </source>
</evidence>
<proteinExistence type="predicted"/>
<dbReference type="Proteomes" id="UP000290191">
    <property type="component" value="Unassembled WGS sequence"/>
</dbReference>
<keyword evidence="4" id="KW-0472">Membrane</keyword>
<dbReference type="Gene3D" id="1.20.1600.10">
    <property type="entry name" value="Outer membrane efflux proteins (OEP)"/>
    <property type="match status" value="1"/>
</dbReference>
<keyword evidence="3" id="KW-0812">Transmembrane</keyword>